<reference evidence="15" key="1">
    <citation type="journal article" date="2010" name="Genome Biol.">
        <title>Genome sequence of the necrotrophic plant pathogen Pythium ultimum reveals original pathogenicity mechanisms and effector repertoire.</title>
        <authorList>
            <person name="Levesque C.A."/>
            <person name="Brouwer H."/>
            <person name="Cano L."/>
            <person name="Hamilton J.P."/>
            <person name="Holt C."/>
            <person name="Huitema E."/>
            <person name="Raffaele S."/>
            <person name="Robideau G.P."/>
            <person name="Thines M."/>
            <person name="Win J."/>
            <person name="Zerillo M.M."/>
            <person name="Beakes G.W."/>
            <person name="Boore J.L."/>
            <person name="Busam D."/>
            <person name="Dumas B."/>
            <person name="Ferriera S."/>
            <person name="Fuerstenberg S.I."/>
            <person name="Gachon C.M."/>
            <person name="Gaulin E."/>
            <person name="Govers F."/>
            <person name="Grenville-Briggs L."/>
            <person name="Horner N."/>
            <person name="Hostetler J."/>
            <person name="Jiang R.H."/>
            <person name="Johnson J."/>
            <person name="Krajaejun T."/>
            <person name="Lin H."/>
            <person name="Meijer H.J."/>
            <person name="Moore B."/>
            <person name="Morris P."/>
            <person name="Phuntmart V."/>
            <person name="Puiu D."/>
            <person name="Shetty J."/>
            <person name="Stajich J.E."/>
            <person name="Tripathy S."/>
            <person name="Wawra S."/>
            <person name="van West P."/>
            <person name="Whitty B.R."/>
            <person name="Coutinho P.M."/>
            <person name="Henrissat B."/>
            <person name="Martin F."/>
            <person name="Thomas P.D."/>
            <person name="Tyler B.M."/>
            <person name="De Vries R.P."/>
            <person name="Kamoun S."/>
            <person name="Yandell M."/>
            <person name="Tisserat N."/>
            <person name="Buell C.R."/>
        </authorList>
    </citation>
    <scope>NUCLEOTIDE SEQUENCE</scope>
    <source>
        <strain evidence="15">DAOM:BR144</strain>
    </source>
</reference>
<keyword evidence="15" id="KW-1185">Reference proteome</keyword>
<dbReference type="GO" id="GO:0016887">
    <property type="term" value="F:ATP hydrolysis activity"/>
    <property type="evidence" value="ECO:0007669"/>
    <property type="project" value="InterPro"/>
</dbReference>
<dbReference type="FunFam" id="3.40.50.300:FF:000610">
    <property type="entry name" value="Multidrug resistance-associated ABC transporter"/>
    <property type="match status" value="1"/>
</dbReference>
<dbReference type="SMART" id="SM00382">
    <property type="entry name" value="AAA"/>
    <property type="match status" value="2"/>
</dbReference>
<feature type="transmembrane region" description="Helical" evidence="11">
    <location>
        <begin position="114"/>
        <end position="136"/>
    </location>
</feature>
<dbReference type="PANTHER" id="PTHR24223:SF443">
    <property type="entry name" value="MULTIDRUG-RESISTANCE LIKE PROTEIN 1, ISOFORM I"/>
    <property type="match status" value="1"/>
</dbReference>
<dbReference type="PROSITE" id="PS50893">
    <property type="entry name" value="ABC_TRANSPORTER_2"/>
    <property type="match status" value="1"/>
</dbReference>
<evidence type="ECO:0000256" key="5">
    <source>
        <dbReference type="ARBA" id="ARBA00022737"/>
    </source>
</evidence>
<evidence type="ECO:0000256" key="7">
    <source>
        <dbReference type="ARBA" id="ARBA00022840"/>
    </source>
</evidence>
<dbReference type="VEuPathDB" id="FungiDB:PYU1_G001957"/>
<keyword evidence="9 11" id="KW-0472">Membrane</keyword>
<protein>
    <recommendedName>
        <fullName evidence="16">ABC transmembrane type-1 domain-containing protein</fullName>
    </recommendedName>
</protein>
<evidence type="ECO:0000256" key="4">
    <source>
        <dbReference type="ARBA" id="ARBA00022692"/>
    </source>
</evidence>
<dbReference type="Proteomes" id="UP000019132">
    <property type="component" value="Unassembled WGS sequence"/>
</dbReference>
<dbReference type="CDD" id="cd03244">
    <property type="entry name" value="ABCC_MRP_domain2"/>
    <property type="match status" value="1"/>
</dbReference>
<keyword evidence="7" id="KW-0067">ATP-binding</keyword>
<keyword evidence="4 11" id="KW-0812">Transmembrane</keyword>
<evidence type="ECO:0008006" key="16">
    <source>
        <dbReference type="Google" id="ProtNLM"/>
    </source>
</evidence>
<dbReference type="InterPro" id="IPR027417">
    <property type="entry name" value="P-loop_NTPase"/>
</dbReference>
<dbReference type="InterPro" id="IPR011527">
    <property type="entry name" value="ABC1_TM_dom"/>
</dbReference>
<dbReference type="STRING" id="431595.K3WAG8"/>
<feature type="transmembrane region" description="Helical" evidence="11">
    <location>
        <begin position="722"/>
        <end position="744"/>
    </location>
</feature>
<dbReference type="FunFam" id="1.20.1560.10:FF:000063">
    <property type="entry name" value="Multidrug resistance protein ABC transporter"/>
    <property type="match status" value="1"/>
</dbReference>
<dbReference type="EnsemblProtists" id="PYU1_T001959">
    <property type="protein sequence ID" value="PYU1_T001959"/>
    <property type="gene ID" value="PYU1_G001957"/>
</dbReference>
<dbReference type="CDD" id="cd18579">
    <property type="entry name" value="ABC_6TM_ABCC_D1"/>
    <property type="match status" value="1"/>
</dbReference>
<dbReference type="Gene3D" id="3.40.50.300">
    <property type="entry name" value="P-loop containing nucleotide triphosphate hydrolases"/>
    <property type="match status" value="2"/>
</dbReference>
<evidence type="ECO:0000313" key="15">
    <source>
        <dbReference type="Proteomes" id="UP000019132"/>
    </source>
</evidence>
<feature type="domain" description="ABC transmembrane type-1" evidence="13">
    <location>
        <begin position="583"/>
        <end position="868"/>
    </location>
</feature>
<dbReference type="eggNOG" id="KOG0054">
    <property type="taxonomic scope" value="Eukaryota"/>
</dbReference>
<evidence type="ECO:0000259" key="12">
    <source>
        <dbReference type="PROSITE" id="PS50893"/>
    </source>
</evidence>
<evidence type="ECO:0000256" key="2">
    <source>
        <dbReference type="ARBA" id="ARBA00009726"/>
    </source>
</evidence>
<evidence type="ECO:0000259" key="13">
    <source>
        <dbReference type="PROSITE" id="PS50929"/>
    </source>
</evidence>
<dbReference type="GO" id="GO:0005774">
    <property type="term" value="C:vacuolar membrane"/>
    <property type="evidence" value="ECO:0007669"/>
    <property type="project" value="UniProtKB-SubCell"/>
</dbReference>
<organism evidence="14 15">
    <name type="scientific">Globisporangium ultimum (strain ATCC 200006 / CBS 805.95 / DAOM BR144)</name>
    <name type="common">Pythium ultimum</name>
    <dbReference type="NCBI Taxonomy" id="431595"/>
    <lineage>
        <taxon>Eukaryota</taxon>
        <taxon>Sar</taxon>
        <taxon>Stramenopiles</taxon>
        <taxon>Oomycota</taxon>
        <taxon>Peronosporomycetes</taxon>
        <taxon>Pythiales</taxon>
        <taxon>Pythiaceae</taxon>
        <taxon>Globisporangium</taxon>
    </lineage>
</organism>
<feature type="domain" description="ABC transporter" evidence="12">
    <location>
        <begin position="909"/>
        <end position="1168"/>
    </location>
</feature>
<dbReference type="InterPro" id="IPR003439">
    <property type="entry name" value="ABC_transporter-like_ATP-bd"/>
</dbReference>
<dbReference type="PANTHER" id="PTHR24223">
    <property type="entry name" value="ATP-BINDING CASSETTE SUB-FAMILY C"/>
    <property type="match status" value="1"/>
</dbReference>
<dbReference type="InterPro" id="IPR044726">
    <property type="entry name" value="ABCC_6TM_D2"/>
</dbReference>
<keyword evidence="3" id="KW-0813">Transport</keyword>
<dbReference type="PROSITE" id="PS50929">
    <property type="entry name" value="ABC_TM1F"/>
    <property type="match status" value="2"/>
</dbReference>
<keyword evidence="8 11" id="KW-1133">Transmembrane helix</keyword>
<feature type="transmembrane region" description="Helical" evidence="11">
    <location>
        <begin position="695"/>
        <end position="716"/>
    </location>
</feature>
<feature type="transmembrane region" description="Helical" evidence="11">
    <location>
        <begin position="261"/>
        <end position="280"/>
    </location>
</feature>
<dbReference type="EMBL" id="GL376634">
    <property type="status" value="NOT_ANNOTATED_CDS"/>
    <property type="molecule type" value="Genomic_DNA"/>
</dbReference>
<keyword evidence="6" id="KW-0547">Nucleotide-binding</keyword>
<feature type="transmembrane region" description="Helical" evidence="11">
    <location>
        <begin position="348"/>
        <end position="368"/>
    </location>
</feature>
<keyword evidence="5" id="KW-0677">Repeat</keyword>
<dbReference type="InterPro" id="IPR036640">
    <property type="entry name" value="ABC1_TM_sf"/>
</dbReference>
<evidence type="ECO:0000256" key="10">
    <source>
        <dbReference type="SAM" id="MobiDB-lite"/>
    </source>
</evidence>
<evidence type="ECO:0000256" key="6">
    <source>
        <dbReference type="ARBA" id="ARBA00022741"/>
    </source>
</evidence>
<dbReference type="OMA" id="APYLMDN"/>
<name>K3WAG8_GLOUD</name>
<dbReference type="HOGENOM" id="CLU_000604_27_1_1"/>
<dbReference type="AlphaFoldDB" id="K3WAG8"/>
<feature type="region of interest" description="Disordered" evidence="10">
    <location>
        <begin position="529"/>
        <end position="550"/>
    </location>
</feature>
<dbReference type="Pfam" id="PF00664">
    <property type="entry name" value="ABC_membrane"/>
    <property type="match status" value="2"/>
</dbReference>
<dbReference type="Pfam" id="PF00005">
    <property type="entry name" value="ABC_tran"/>
    <property type="match status" value="2"/>
</dbReference>
<comment type="similarity">
    <text evidence="2">Belongs to the ABC transporter superfamily. ABCC family. Conjugate transporter (TC 3.A.1.208) subfamily.</text>
</comment>
<dbReference type="Gene3D" id="1.20.1560.10">
    <property type="entry name" value="ABC transporter type 1, transmembrane domain"/>
    <property type="match status" value="2"/>
</dbReference>
<sequence length="1174" mass="129172">MAAPAPFVSKPSRQQQQPFVEHHDDYGTLQHVIDTGSSSAAASRSRVSAVLDALFFTRGTRIYELSQQRARDIDDVLELQPQNTTRVCIENFLVHYETHSHSVLRAILLTFGRLLFACSLGQLLSTACTILAPIVLQHVVLAFSSVSGVVDKTNLCAWLAVFLASRFVNALVATQVSYGVNIVGLRITATIRSTIFQKVLRKRINTLTMQTSERTKEVDVMNLTTADTRTLQAAVLSGINLLTLPIQISVTTYLLYSVLDVAAFAGVAVIITTLLLNYGISKLMTTTFAKLMKIQDQRMKTVKELFGVIQIVKFNAWEDRFKSKLLAERAQELQKLAEYSYAGAVSTFVLWSSPLVVSTVSFAVYALVLKQTLTAAKVFTAMALFNALRDPLRDLPATIQLLIQSRVSIARLDQFLKSPEVDTSNVVRRDHDTSLGSFAVEVTAGRFAWSSASSGLESAGFTLKDIQFRVNSGDLVVIYGGVGAGKSSLCSALLGEMNKVHGTVENGELKENLRVGGASKRRDMLTLAGSPNDAIDTAKPKPTSKTQQGDGVLIHKEHREEGKVSRAVWWRYLNAIGGMRMMVVLLISQLLWQGFQVASDFWLSHWTGRNHTQSNGSEDAELSYFIEIYAGLAAAGATMVLVRGVIVTSMGLQASRYLFAAMTEGLLRSPLRFFDANPIGRIINRYAGDIYSVDLITPMNISMCMSAFFTVVYSLVTATFVIKYTSLCLLPVVYLYIQTVDGYVRTFRDVRRLMGVAVSPILSHTAQSEQGVTTIRAFGAHYVQHAVRENQRRIDVNNMLWYTEIVMIQWFALRMQFLGACVLLVVVSSFVVFSDMFSPGLVGLAFTYALSIDASLLTLMKTWSKAENSMVNVERVLEYSSLAQEGGGSAAASLLLMEPNDSWPVRGEITFDSVAFNYKPHDPLVLKNVSFSIQSHEKIGIVGRTGAGKSSLTMALFRMNELLSGSILIDGVDIAALPLHVLRSRMSIIPQSPVLLEGSLRDFVDPFGDFLDHEIIDMLDRVELLTKLRGCVSSPSPLQATESSLSEVVITLDHPDASVLGLQLSANGENFSVGERQMMCLARALLKRSSIVIMDEATAAMDHATETKVSTMIRRELKHVTLLTIAHRLATVMDSDRILVLSDGQVVEFDTPANLLQNPRGVFSGLVQDAKHHK</sequence>
<dbReference type="InterPro" id="IPR017871">
    <property type="entry name" value="ABC_transporter-like_CS"/>
</dbReference>
<feature type="transmembrane region" description="Helical" evidence="11">
    <location>
        <begin position="572"/>
        <end position="592"/>
    </location>
</feature>
<dbReference type="InterPro" id="IPR003593">
    <property type="entry name" value="AAA+_ATPase"/>
</dbReference>
<evidence type="ECO:0000256" key="8">
    <source>
        <dbReference type="ARBA" id="ARBA00022989"/>
    </source>
</evidence>
<dbReference type="InParanoid" id="K3WAG8"/>
<dbReference type="GO" id="GO:0140359">
    <property type="term" value="F:ABC-type transporter activity"/>
    <property type="evidence" value="ECO:0007669"/>
    <property type="project" value="InterPro"/>
</dbReference>
<dbReference type="CDD" id="cd18580">
    <property type="entry name" value="ABC_6TM_ABCC_D2"/>
    <property type="match status" value="1"/>
</dbReference>
<feature type="transmembrane region" description="Helical" evidence="11">
    <location>
        <begin position="817"/>
        <end position="834"/>
    </location>
</feature>
<evidence type="ECO:0000256" key="9">
    <source>
        <dbReference type="ARBA" id="ARBA00023136"/>
    </source>
</evidence>
<comment type="subcellular location">
    <subcellularLocation>
        <location evidence="1">Vacuole membrane</location>
        <topology evidence="1">Multi-pass membrane protein</topology>
    </subcellularLocation>
</comment>
<feature type="transmembrane region" description="Helical" evidence="11">
    <location>
        <begin position="156"/>
        <end position="178"/>
    </location>
</feature>
<evidence type="ECO:0000313" key="14">
    <source>
        <dbReference type="EnsemblProtists" id="PYU1_T001959"/>
    </source>
</evidence>
<dbReference type="PROSITE" id="PS00211">
    <property type="entry name" value="ABC_TRANSPORTER_1"/>
    <property type="match status" value="1"/>
</dbReference>
<dbReference type="SUPFAM" id="SSF52540">
    <property type="entry name" value="P-loop containing nucleoside triphosphate hydrolases"/>
    <property type="match status" value="2"/>
</dbReference>
<reference evidence="15" key="2">
    <citation type="submission" date="2010-04" db="EMBL/GenBank/DDBJ databases">
        <authorList>
            <person name="Buell R."/>
            <person name="Hamilton J."/>
            <person name="Hostetler J."/>
        </authorList>
    </citation>
    <scope>NUCLEOTIDE SEQUENCE [LARGE SCALE GENOMIC DNA]</scope>
    <source>
        <strain evidence="15">DAOM:BR144</strain>
    </source>
</reference>
<evidence type="ECO:0000256" key="11">
    <source>
        <dbReference type="SAM" id="Phobius"/>
    </source>
</evidence>
<accession>K3WAG8</accession>
<feature type="transmembrane region" description="Helical" evidence="11">
    <location>
        <begin position="624"/>
        <end position="646"/>
    </location>
</feature>
<evidence type="ECO:0000256" key="3">
    <source>
        <dbReference type="ARBA" id="ARBA00022448"/>
    </source>
</evidence>
<dbReference type="InterPro" id="IPR044746">
    <property type="entry name" value="ABCC_6TM_D1"/>
</dbReference>
<feature type="domain" description="ABC transmembrane type-1" evidence="13">
    <location>
        <begin position="116"/>
        <end position="404"/>
    </location>
</feature>
<proteinExistence type="inferred from homology"/>
<dbReference type="SUPFAM" id="SSF90123">
    <property type="entry name" value="ABC transporter transmembrane region"/>
    <property type="match status" value="2"/>
</dbReference>
<dbReference type="GO" id="GO:0005524">
    <property type="term" value="F:ATP binding"/>
    <property type="evidence" value="ECO:0007669"/>
    <property type="project" value="UniProtKB-KW"/>
</dbReference>
<reference evidence="14" key="3">
    <citation type="submission" date="2015-02" db="UniProtKB">
        <authorList>
            <consortium name="EnsemblProtists"/>
        </authorList>
    </citation>
    <scope>IDENTIFICATION</scope>
    <source>
        <strain evidence="14">DAOM BR144</strain>
    </source>
</reference>
<evidence type="ECO:0000256" key="1">
    <source>
        <dbReference type="ARBA" id="ARBA00004128"/>
    </source>
</evidence>
<dbReference type="InterPro" id="IPR050173">
    <property type="entry name" value="ABC_transporter_C-like"/>
</dbReference>